<evidence type="ECO:0000313" key="2">
    <source>
        <dbReference type="EMBL" id="TDO28117.1"/>
    </source>
</evidence>
<gene>
    <name evidence="2" type="ORF">BC659_0177</name>
</gene>
<reference evidence="2 3" key="1">
    <citation type="submission" date="2019-03" db="EMBL/GenBank/DDBJ databases">
        <title>Genomic Encyclopedia of Archaeal and Bacterial Type Strains, Phase II (KMG-II): from individual species to whole genera.</title>
        <authorList>
            <person name="Goeker M."/>
        </authorList>
    </citation>
    <scope>NUCLEOTIDE SEQUENCE [LARGE SCALE GENOMIC DNA]</scope>
    <source>
        <strain evidence="2 3">DSM 28323</strain>
    </source>
</reference>
<keyword evidence="1" id="KW-0812">Transmembrane</keyword>
<dbReference type="OrthoDB" id="662153at2"/>
<protein>
    <submittedName>
        <fullName evidence="2">Uncharacterized protein</fullName>
    </submittedName>
</protein>
<feature type="transmembrane region" description="Helical" evidence="1">
    <location>
        <begin position="75"/>
        <end position="92"/>
    </location>
</feature>
<keyword evidence="1" id="KW-1133">Transmembrane helix</keyword>
<comment type="caution">
    <text evidence="2">The sequence shown here is derived from an EMBL/GenBank/DDBJ whole genome shotgun (WGS) entry which is preliminary data.</text>
</comment>
<dbReference type="EMBL" id="SNWP01000010">
    <property type="protein sequence ID" value="TDO28117.1"/>
    <property type="molecule type" value="Genomic_DNA"/>
</dbReference>
<proteinExistence type="predicted"/>
<evidence type="ECO:0000256" key="1">
    <source>
        <dbReference type="SAM" id="Phobius"/>
    </source>
</evidence>
<feature type="transmembrane region" description="Helical" evidence="1">
    <location>
        <begin position="104"/>
        <end position="124"/>
    </location>
</feature>
<dbReference type="AlphaFoldDB" id="A0A4R6J011"/>
<name>A0A4R6J011_9BACT</name>
<dbReference type="Proteomes" id="UP000295741">
    <property type="component" value="Unassembled WGS sequence"/>
</dbReference>
<keyword evidence="3" id="KW-1185">Reference proteome</keyword>
<sequence>MRIVFVLFGLLFFQGLSAQQRLEPGRMHYLTNPKPNSILYRDTLYRGSKEFMQLFYRTRDQQLIDLYEKHQSNKITGQVLGVVGSFALIFGISRVSSNDNQKGLGWGLIGGGFVATITSGALILQSQRQLYTAVTLFNQRHNKASLGIGLADKQAGLVYKF</sequence>
<organism evidence="2 3">
    <name type="scientific">Sediminibacterium goheungense</name>
    <dbReference type="NCBI Taxonomy" id="1086393"/>
    <lineage>
        <taxon>Bacteria</taxon>
        <taxon>Pseudomonadati</taxon>
        <taxon>Bacteroidota</taxon>
        <taxon>Chitinophagia</taxon>
        <taxon>Chitinophagales</taxon>
        <taxon>Chitinophagaceae</taxon>
        <taxon>Sediminibacterium</taxon>
    </lineage>
</organism>
<accession>A0A4R6J011</accession>
<keyword evidence="1" id="KW-0472">Membrane</keyword>
<dbReference type="RefSeq" id="WP_133472681.1">
    <property type="nucleotide sequence ID" value="NZ_SNWP01000010.1"/>
</dbReference>
<evidence type="ECO:0000313" key="3">
    <source>
        <dbReference type="Proteomes" id="UP000295741"/>
    </source>
</evidence>